<dbReference type="AlphaFoldDB" id="A0A7J7E858"/>
<evidence type="ECO:0000313" key="5">
    <source>
        <dbReference type="EMBL" id="KAF5912020.1"/>
    </source>
</evidence>
<dbReference type="GO" id="GO:1990907">
    <property type="term" value="C:beta-catenin-TCF complex"/>
    <property type="evidence" value="ECO:0007669"/>
    <property type="project" value="TreeGrafter"/>
</dbReference>
<evidence type="ECO:0000256" key="2">
    <source>
        <dbReference type="ARBA" id="ARBA00009200"/>
    </source>
</evidence>
<evidence type="ECO:0000313" key="6">
    <source>
        <dbReference type="Proteomes" id="UP000551758"/>
    </source>
</evidence>
<dbReference type="PANTHER" id="PTHR15185:SF5">
    <property type="entry name" value="B-CELL CLL_LYMPHOMA 9 PROTEIN"/>
    <property type="match status" value="1"/>
</dbReference>
<protein>
    <submittedName>
        <fullName evidence="5">Uncharacterized protein</fullName>
    </submittedName>
</protein>
<keyword evidence="3" id="KW-0539">Nucleus</keyword>
<proteinExistence type="inferred from homology"/>
<evidence type="ECO:0000256" key="3">
    <source>
        <dbReference type="ARBA" id="ARBA00023242"/>
    </source>
</evidence>
<dbReference type="GO" id="GO:0060070">
    <property type="term" value="P:canonical Wnt signaling pathway"/>
    <property type="evidence" value="ECO:0007669"/>
    <property type="project" value="InterPro"/>
</dbReference>
<organism evidence="5 6">
    <name type="scientific">Diceros bicornis minor</name>
    <name type="common">South-central black rhinoceros</name>
    <dbReference type="NCBI Taxonomy" id="77932"/>
    <lineage>
        <taxon>Eukaryota</taxon>
        <taxon>Metazoa</taxon>
        <taxon>Chordata</taxon>
        <taxon>Craniata</taxon>
        <taxon>Vertebrata</taxon>
        <taxon>Euteleostomi</taxon>
        <taxon>Mammalia</taxon>
        <taxon>Eutheria</taxon>
        <taxon>Laurasiatheria</taxon>
        <taxon>Perissodactyla</taxon>
        <taxon>Rhinocerotidae</taxon>
        <taxon>Diceros</taxon>
    </lineage>
</organism>
<comment type="caution">
    <text evidence="5">The sequence shown here is derived from an EMBL/GenBank/DDBJ whole genome shotgun (WGS) entry which is preliminary data.</text>
</comment>
<sequence length="357" mass="38112">MNPLKPPTMCSPVIMLGLPSGNLKLFQIPLSMAQILLLSLNSRILGFAAALLVDLLLCISRCLLSNTTCLQSPSVPKPALHYDTAVNSDDNSPPAPSLNLSSMNNMPGTGISMQNPRISGFSANPQPKGKDPATFHSQQMPFLNAMGSKILLHGVLMGPELMSHNPTKGHGSQEPRMGFSPVWISSTAGTISLPWPHWRQSIFPGDMGVAGKGTLGHPNNLPPNSAALWKPAGPRGPDPFTVLGNSMSSVLMDPDLQVIPELNLSSITSKKPSQTLKYFHEGKSQAVNSPRVLHLAFCTGDDEQTSPQNGTSIAWHERSGVSGNSGLMLGTGMSMPVLNPVRSLASLKQEQSINKRH</sequence>
<name>A0A7J7E858_DICBM</name>
<dbReference type="GO" id="GO:0003713">
    <property type="term" value="F:transcription coactivator activity"/>
    <property type="evidence" value="ECO:0007669"/>
    <property type="project" value="InterPro"/>
</dbReference>
<dbReference type="PANTHER" id="PTHR15185">
    <property type="entry name" value="BCL9"/>
    <property type="match status" value="1"/>
</dbReference>
<dbReference type="GO" id="GO:0008013">
    <property type="term" value="F:beta-catenin binding"/>
    <property type="evidence" value="ECO:0007669"/>
    <property type="project" value="InterPro"/>
</dbReference>
<evidence type="ECO:0000256" key="1">
    <source>
        <dbReference type="ARBA" id="ARBA00004123"/>
    </source>
</evidence>
<dbReference type="EMBL" id="JACDTQ010003868">
    <property type="protein sequence ID" value="KAF5912020.1"/>
    <property type="molecule type" value="Genomic_DNA"/>
</dbReference>
<comment type="similarity">
    <text evidence="2">Belongs to the BCL9 family.</text>
</comment>
<comment type="subcellular location">
    <subcellularLocation>
        <location evidence="1">Nucleus</location>
    </subcellularLocation>
</comment>
<dbReference type="GO" id="GO:0045944">
    <property type="term" value="P:positive regulation of transcription by RNA polymerase II"/>
    <property type="evidence" value="ECO:0007669"/>
    <property type="project" value="TreeGrafter"/>
</dbReference>
<dbReference type="Proteomes" id="UP000551758">
    <property type="component" value="Unassembled WGS sequence"/>
</dbReference>
<dbReference type="InterPro" id="IPR015668">
    <property type="entry name" value="Bcl-9/Bcl-9l"/>
</dbReference>
<accession>A0A7J7E858</accession>
<gene>
    <name evidence="5" type="ORF">HPG69_003294</name>
</gene>
<keyword evidence="6" id="KW-1185">Reference proteome</keyword>
<evidence type="ECO:0000256" key="4">
    <source>
        <dbReference type="SAM" id="MobiDB-lite"/>
    </source>
</evidence>
<reference evidence="5 6" key="1">
    <citation type="journal article" date="2020" name="Mol. Biol. Evol.">
        <title>Interspecific Gene Flow and the Evolution of Specialization in Black and White Rhinoceros.</title>
        <authorList>
            <person name="Moodley Y."/>
            <person name="Westbury M.V."/>
            <person name="Russo I.M."/>
            <person name="Gopalakrishnan S."/>
            <person name="Rakotoarivelo A."/>
            <person name="Olsen R.A."/>
            <person name="Prost S."/>
            <person name="Tunstall T."/>
            <person name="Ryder O.A."/>
            <person name="Dalen L."/>
            <person name="Bruford M.W."/>
        </authorList>
    </citation>
    <scope>NUCLEOTIDE SEQUENCE [LARGE SCALE GENOMIC DNA]</scope>
    <source>
        <strain evidence="5">SBR-YM</strain>
        <tissue evidence="5">Skin</tissue>
    </source>
</reference>
<feature type="region of interest" description="Disordered" evidence="4">
    <location>
        <begin position="81"/>
        <end position="101"/>
    </location>
</feature>